<sequence>MKDLSSWKEKFEVCVYAKKLLDKLEYLNTKVKNPVDIEEVKKGIYYARKYHGSQMRQSGDPYYSHPIEVAYLLAHYAALKLSNFFRTDLLIAALLHDTLEDTSLKKEEIEVIFNKNVAHYVESLTRVKIDTKISAAETVILLHKQKNDGVLLIKLCDRLHNMQTINAKNPEKIKKIKEETINYFILLAGYLGIPQIEYELLELCSITQKRFKNSERRGAIKDNYQPLFQAFQNDLYSI</sequence>
<name>Q4UJL0_RICFE</name>
<dbReference type="KEGG" id="rfe:RF_0440"/>
<dbReference type="HOGENOM" id="CLU_012300_6_0_5"/>
<proteinExistence type="predicted"/>
<dbReference type="GO" id="GO:0008728">
    <property type="term" value="F:GTP diphosphokinase activity"/>
    <property type="evidence" value="ECO:0007669"/>
    <property type="project" value="UniProtKB-EC"/>
</dbReference>
<feature type="domain" description="HD" evidence="3">
    <location>
        <begin position="62"/>
        <end position="162"/>
    </location>
</feature>
<accession>Q4UJL0</accession>
<evidence type="ECO:0000313" key="5">
    <source>
        <dbReference type="Proteomes" id="UP000008548"/>
    </source>
</evidence>
<dbReference type="GO" id="GO:0042594">
    <property type="term" value="P:response to starvation"/>
    <property type="evidence" value="ECO:0007669"/>
    <property type="project" value="TreeGrafter"/>
</dbReference>
<dbReference type="PANTHER" id="PTHR21262">
    <property type="entry name" value="GUANOSINE-3',5'-BIS DIPHOSPHATE 3'-PYROPHOSPHOHYDROLASE"/>
    <property type="match status" value="1"/>
</dbReference>
<keyword evidence="5" id="KW-1185">Reference proteome</keyword>
<reference evidence="4 5" key="1">
    <citation type="journal article" date="2005" name="PLoS Biol.">
        <title>The genome sequence of Rickettsia felis identifies the first putative conjugative plasmid in an obligate intracellular parasite.</title>
        <authorList>
            <person name="Ogata H."/>
            <person name="Renesto P."/>
            <person name="Audic S."/>
            <person name="Robert C."/>
            <person name="Blanc G."/>
            <person name="Fournier P.E."/>
            <person name="Parinello H."/>
            <person name="Claverie J.M."/>
            <person name="Raoult D."/>
        </authorList>
    </citation>
    <scope>NUCLEOTIDE SEQUENCE [LARGE SCALE GENOMIC DNA]</scope>
    <source>
        <strain evidence="5">ATCC VR-1525 / URRWXCal2</strain>
    </source>
</reference>
<dbReference type="Proteomes" id="UP000008548">
    <property type="component" value="Chromosome"/>
</dbReference>
<evidence type="ECO:0000256" key="2">
    <source>
        <dbReference type="ARBA" id="ARBA00048244"/>
    </source>
</evidence>
<dbReference type="EMBL" id="CP000053">
    <property type="protein sequence ID" value="AAY61291.1"/>
    <property type="molecule type" value="Genomic_DNA"/>
</dbReference>
<dbReference type="Pfam" id="PF13328">
    <property type="entry name" value="HD_4"/>
    <property type="match status" value="1"/>
</dbReference>
<comment type="catalytic activity">
    <reaction evidence="2">
        <text>GTP + ATP = guanosine 3'-diphosphate 5'-triphosphate + AMP</text>
        <dbReference type="Rhea" id="RHEA:22088"/>
        <dbReference type="ChEBI" id="CHEBI:30616"/>
        <dbReference type="ChEBI" id="CHEBI:37565"/>
        <dbReference type="ChEBI" id="CHEBI:142410"/>
        <dbReference type="ChEBI" id="CHEBI:456215"/>
        <dbReference type="EC" id="2.7.6.5"/>
    </reaction>
</comment>
<protein>
    <recommendedName>
        <fullName evidence="1">GTP diphosphokinase</fullName>
        <ecNumber evidence="1">2.7.6.5</ecNumber>
    </recommendedName>
</protein>
<gene>
    <name evidence="4" type="primary">spoT8</name>
    <name evidence="4" type="ordered locus">RF_0440</name>
</gene>
<dbReference type="CDD" id="cd00077">
    <property type="entry name" value="HDc"/>
    <property type="match status" value="1"/>
</dbReference>
<evidence type="ECO:0000313" key="4">
    <source>
        <dbReference type="EMBL" id="AAY61291.1"/>
    </source>
</evidence>
<dbReference type="Gene3D" id="1.10.3210.10">
    <property type="entry name" value="Hypothetical protein af1432"/>
    <property type="match status" value="1"/>
</dbReference>
<dbReference type="InterPro" id="IPR006674">
    <property type="entry name" value="HD_domain"/>
</dbReference>
<dbReference type="PANTHER" id="PTHR21262:SF36">
    <property type="entry name" value="BIFUNCTIONAL (P)PPGPP SYNTHASE_HYDROLASE SPOT"/>
    <property type="match status" value="1"/>
</dbReference>
<dbReference type="SMART" id="SM00471">
    <property type="entry name" value="HDc"/>
    <property type="match status" value="1"/>
</dbReference>
<evidence type="ECO:0000259" key="3">
    <source>
        <dbReference type="PROSITE" id="PS51831"/>
    </source>
</evidence>
<dbReference type="EC" id="2.7.6.5" evidence="1"/>
<dbReference type="PROSITE" id="PS51831">
    <property type="entry name" value="HD"/>
    <property type="match status" value="1"/>
</dbReference>
<dbReference type="InterPro" id="IPR003607">
    <property type="entry name" value="HD/PDEase_dom"/>
</dbReference>
<dbReference type="GO" id="GO:0005886">
    <property type="term" value="C:plasma membrane"/>
    <property type="evidence" value="ECO:0007669"/>
    <property type="project" value="TreeGrafter"/>
</dbReference>
<dbReference type="GO" id="GO:0015969">
    <property type="term" value="P:guanosine tetraphosphate metabolic process"/>
    <property type="evidence" value="ECO:0007669"/>
    <property type="project" value="TreeGrafter"/>
</dbReference>
<dbReference type="GO" id="GO:0008893">
    <property type="term" value="F:guanosine-3',5'-bis(diphosphate) 3'-diphosphatase activity"/>
    <property type="evidence" value="ECO:0007669"/>
    <property type="project" value="TreeGrafter"/>
</dbReference>
<evidence type="ECO:0000256" key="1">
    <source>
        <dbReference type="ARBA" id="ARBA00013251"/>
    </source>
</evidence>
<dbReference type="eggNOG" id="COG0317">
    <property type="taxonomic scope" value="Bacteria"/>
</dbReference>
<dbReference type="STRING" id="315456.RF_0440"/>
<dbReference type="OrthoDB" id="9805041at2"/>
<dbReference type="SUPFAM" id="SSF109604">
    <property type="entry name" value="HD-domain/PDEase-like"/>
    <property type="match status" value="1"/>
</dbReference>
<dbReference type="AlphaFoldDB" id="Q4UJL0"/>
<organism evidence="4 5">
    <name type="scientific">Rickettsia felis (strain ATCC VR-1525 / URRWXCal2)</name>
    <name type="common">Rickettsia azadi</name>
    <dbReference type="NCBI Taxonomy" id="315456"/>
    <lineage>
        <taxon>Bacteria</taxon>
        <taxon>Pseudomonadati</taxon>
        <taxon>Pseudomonadota</taxon>
        <taxon>Alphaproteobacteria</taxon>
        <taxon>Rickettsiales</taxon>
        <taxon>Rickettsiaceae</taxon>
        <taxon>Rickettsieae</taxon>
        <taxon>Rickettsia</taxon>
        <taxon>spotted fever group</taxon>
    </lineage>
</organism>